<evidence type="ECO:0000313" key="7">
    <source>
        <dbReference type="Proteomes" id="UP000190774"/>
    </source>
</evidence>
<dbReference type="GO" id="GO:0016301">
    <property type="term" value="F:kinase activity"/>
    <property type="evidence" value="ECO:0007669"/>
    <property type="project" value="UniProtKB-KW"/>
</dbReference>
<proteinExistence type="predicted"/>
<dbReference type="OrthoDB" id="142078at2"/>
<dbReference type="Proteomes" id="UP000190774">
    <property type="component" value="Unassembled WGS sequence"/>
</dbReference>
<dbReference type="PROSITE" id="PS50146">
    <property type="entry name" value="DAGK"/>
    <property type="match status" value="1"/>
</dbReference>
<keyword evidence="2" id="KW-0547">Nucleotide-binding</keyword>
<dbReference type="SUPFAM" id="SSF111331">
    <property type="entry name" value="NAD kinase/diacylglycerol kinase-like"/>
    <property type="match status" value="1"/>
</dbReference>
<organism evidence="6 7">
    <name type="scientific">Prosthecobacter debontii</name>
    <dbReference type="NCBI Taxonomy" id="48467"/>
    <lineage>
        <taxon>Bacteria</taxon>
        <taxon>Pseudomonadati</taxon>
        <taxon>Verrucomicrobiota</taxon>
        <taxon>Verrucomicrobiia</taxon>
        <taxon>Verrucomicrobiales</taxon>
        <taxon>Verrucomicrobiaceae</taxon>
        <taxon>Prosthecobacter</taxon>
    </lineage>
</organism>
<dbReference type="RefSeq" id="WP_078815852.1">
    <property type="nucleotide sequence ID" value="NZ_FUYE01000024.1"/>
</dbReference>
<accession>A0A1T4Z0P5</accession>
<name>A0A1T4Z0P5_9BACT</name>
<sequence>MDSPPRRKFSIILNRESGTLRRLGVESVEADLRQVLEGMGCEVEFHTVTGKQLKATLEKARDGTADAVVVGGGDGTVAAAANAFARHAKPLGLLPLGTFNLAARDVGMPLDLKEAAAALVTAPVTETDLLDVAGELYLCMVVMGFYPALAMAKEEYHGSWIVKSIRTFWTALSSVATFPPLYLCLQEGEQVLRYRTRIALMANNDYEDLFGIIPKRRSLNAGYFTVYVSTHSSQVGLMRSFFAWVQGRWKQDKELQSIHATDLEVRVTRKRRVPVMMDGEIKKIAVPFRIKLVPKALRVIAPRLLTETSAEE</sequence>
<evidence type="ECO:0000256" key="1">
    <source>
        <dbReference type="ARBA" id="ARBA00022679"/>
    </source>
</evidence>
<dbReference type="Gene3D" id="3.40.50.10330">
    <property type="entry name" value="Probable inorganic polyphosphate/atp-NAD kinase, domain 1"/>
    <property type="match status" value="1"/>
</dbReference>
<keyword evidence="3 6" id="KW-0418">Kinase</keyword>
<gene>
    <name evidence="6" type="ORF">SAMN02745166_04734</name>
</gene>
<dbReference type="EMBL" id="FUYE01000024">
    <property type="protein sequence ID" value="SKB07629.1"/>
    <property type="molecule type" value="Genomic_DNA"/>
</dbReference>
<evidence type="ECO:0000259" key="5">
    <source>
        <dbReference type="PROSITE" id="PS50146"/>
    </source>
</evidence>
<dbReference type="Pfam" id="PF19279">
    <property type="entry name" value="YegS_C"/>
    <property type="match status" value="1"/>
</dbReference>
<dbReference type="Pfam" id="PF00781">
    <property type="entry name" value="DAGK_cat"/>
    <property type="match status" value="1"/>
</dbReference>
<reference evidence="7" key="1">
    <citation type="submission" date="2017-02" db="EMBL/GenBank/DDBJ databases">
        <authorList>
            <person name="Varghese N."/>
            <person name="Submissions S."/>
        </authorList>
    </citation>
    <scope>NUCLEOTIDE SEQUENCE [LARGE SCALE GENOMIC DNA]</scope>
    <source>
        <strain evidence="7">ATCC 700200</strain>
    </source>
</reference>
<feature type="domain" description="DAGKc" evidence="5">
    <location>
        <begin position="4"/>
        <end position="136"/>
    </location>
</feature>
<dbReference type="GO" id="GO:0005524">
    <property type="term" value="F:ATP binding"/>
    <property type="evidence" value="ECO:0007669"/>
    <property type="project" value="UniProtKB-KW"/>
</dbReference>
<dbReference type="InterPro" id="IPR017438">
    <property type="entry name" value="ATP-NAD_kinase_N"/>
</dbReference>
<dbReference type="PANTHER" id="PTHR12358">
    <property type="entry name" value="SPHINGOSINE KINASE"/>
    <property type="match status" value="1"/>
</dbReference>
<dbReference type="InterPro" id="IPR045540">
    <property type="entry name" value="YegS/DAGK_C"/>
</dbReference>
<dbReference type="InterPro" id="IPR016064">
    <property type="entry name" value="NAD/diacylglycerol_kinase_sf"/>
</dbReference>
<dbReference type="InterPro" id="IPR050187">
    <property type="entry name" value="Lipid_Phosphate_FormReg"/>
</dbReference>
<keyword evidence="7" id="KW-1185">Reference proteome</keyword>
<dbReference type="PANTHER" id="PTHR12358:SF54">
    <property type="entry name" value="SPHINGOSINE KINASE RELATED PROTEIN"/>
    <property type="match status" value="1"/>
</dbReference>
<dbReference type="SMART" id="SM00046">
    <property type="entry name" value="DAGKc"/>
    <property type="match status" value="1"/>
</dbReference>
<evidence type="ECO:0000256" key="3">
    <source>
        <dbReference type="ARBA" id="ARBA00022777"/>
    </source>
</evidence>
<dbReference type="AlphaFoldDB" id="A0A1T4Z0P5"/>
<keyword evidence="1" id="KW-0808">Transferase</keyword>
<evidence type="ECO:0000256" key="4">
    <source>
        <dbReference type="ARBA" id="ARBA00022840"/>
    </source>
</evidence>
<evidence type="ECO:0000256" key="2">
    <source>
        <dbReference type="ARBA" id="ARBA00022741"/>
    </source>
</evidence>
<protein>
    <submittedName>
        <fullName evidence="6">Diacylglycerol kinase family enzyme</fullName>
    </submittedName>
</protein>
<evidence type="ECO:0000313" key="6">
    <source>
        <dbReference type="EMBL" id="SKB07629.1"/>
    </source>
</evidence>
<keyword evidence="4" id="KW-0067">ATP-binding</keyword>
<dbReference type="STRING" id="48467.SAMN02745166_04734"/>
<dbReference type="InterPro" id="IPR001206">
    <property type="entry name" value="Diacylglycerol_kinase_cat_dom"/>
</dbReference>
<dbReference type="Gene3D" id="2.60.200.40">
    <property type="match status" value="1"/>
</dbReference>